<dbReference type="FunFam" id="2.100.10.50:FF:000001">
    <property type="entry name" value="DENN domain containing 4C"/>
    <property type="match status" value="1"/>
</dbReference>
<dbReference type="SMART" id="SM00801">
    <property type="entry name" value="dDENN"/>
    <property type="match status" value="1"/>
</dbReference>
<name>A0A2J7Q1W2_9NEOP</name>
<dbReference type="InterPro" id="IPR051696">
    <property type="entry name" value="DENN_Domain_GEFs"/>
</dbReference>
<keyword evidence="7" id="KW-1185">Reference proteome</keyword>
<feature type="compositionally biased region" description="Polar residues" evidence="3">
    <location>
        <begin position="1690"/>
        <end position="1709"/>
    </location>
</feature>
<dbReference type="InParanoid" id="A0A2J7Q1W2"/>
<dbReference type="InterPro" id="IPR043153">
    <property type="entry name" value="DENN_C"/>
</dbReference>
<feature type="region of interest" description="Disordered" evidence="3">
    <location>
        <begin position="1690"/>
        <end position="1719"/>
    </location>
</feature>
<dbReference type="SMART" id="SM00799">
    <property type="entry name" value="DENN"/>
    <property type="match status" value="1"/>
</dbReference>
<dbReference type="InterPro" id="IPR005113">
    <property type="entry name" value="uDENN_dom"/>
</dbReference>
<feature type="region of interest" description="Disordered" evidence="3">
    <location>
        <begin position="1289"/>
        <end position="1316"/>
    </location>
</feature>
<accession>A0A2J7Q1W2</accession>
<dbReference type="PANTHER" id="PTHR12296:SF30">
    <property type="entry name" value="DENN DOMAIN-CONTAINING PROTEIN CRAG"/>
    <property type="match status" value="1"/>
</dbReference>
<dbReference type="SMART" id="SM00800">
    <property type="entry name" value="uDENN"/>
    <property type="match status" value="1"/>
</dbReference>
<gene>
    <name evidence="6" type="ORF">B7P43_G12857</name>
</gene>
<dbReference type="InterPro" id="IPR011990">
    <property type="entry name" value="TPR-like_helical_dom_sf"/>
</dbReference>
<feature type="region of interest" description="Disordered" evidence="3">
    <location>
        <begin position="1098"/>
        <end position="1124"/>
    </location>
</feature>
<dbReference type="Gene3D" id="1.25.40.10">
    <property type="entry name" value="Tetratricopeptide repeat domain"/>
    <property type="match status" value="1"/>
</dbReference>
<evidence type="ECO:0000313" key="7">
    <source>
        <dbReference type="Proteomes" id="UP000235965"/>
    </source>
</evidence>
<protein>
    <recommendedName>
        <fullName evidence="8">C-myc promoter-binding protein</fullName>
    </recommendedName>
</protein>
<dbReference type="EMBL" id="NEVH01019377">
    <property type="protein sequence ID" value="PNF22574.1"/>
    <property type="molecule type" value="Genomic_DNA"/>
</dbReference>
<dbReference type="GO" id="GO:0005085">
    <property type="term" value="F:guanyl-nucleotide exchange factor activity"/>
    <property type="evidence" value="ECO:0007669"/>
    <property type="project" value="UniProtKB-KW"/>
</dbReference>
<dbReference type="GO" id="GO:0031410">
    <property type="term" value="C:cytoplasmic vesicle"/>
    <property type="evidence" value="ECO:0007669"/>
    <property type="project" value="TreeGrafter"/>
</dbReference>
<feature type="region of interest" description="Disordered" evidence="3">
    <location>
        <begin position="1144"/>
        <end position="1173"/>
    </location>
</feature>
<dbReference type="Gene3D" id="2.100.10.50">
    <property type="match status" value="1"/>
</dbReference>
<dbReference type="OrthoDB" id="75250at2759"/>
<dbReference type="FunCoup" id="A0A2J7Q1W2">
    <property type="interactions" value="766"/>
</dbReference>
<reference evidence="6 7" key="1">
    <citation type="submission" date="2017-12" db="EMBL/GenBank/DDBJ databases">
        <title>Hemimetabolous genomes reveal molecular basis of termite eusociality.</title>
        <authorList>
            <person name="Harrison M.C."/>
            <person name="Jongepier E."/>
            <person name="Robertson H.M."/>
            <person name="Arning N."/>
            <person name="Bitard-Feildel T."/>
            <person name="Chao H."/>
            <person name="Childers C.P."/>
            <person name="Dinh H."/>
            <person name="Doddapaneni H."/>
            <person name="Dugan S."/>
            <person name="Gowin J."/>
            <person name="Greiner C."/>
            <person name="Han Y."/>
            <person name="Hu H."/>
            <person name="Hughes D.S.T."/>
            <person name="Huylmans A.-K."/>
            <person name="Kemena C."/>
            <person name="Kremer L.P.M."/>
            <person name="Lee S.L."/>
            <person name="Lopez-Ezquerra A."/>
            <person name="Mallet L."/>
            <person name="Monroy-Kuhn J.M."/>
            <person name="Moser A."/>
            <person name="Murali S.C."/>
            <person name="Muzny D.M."/>
            <person name="Otani S."/>
            <person name="Piulachs M.-D."/>
            <person name="Poelchau M."/>
            <person name="Qu J."/>
            <person name="Schaub F."/>
            <person name="Wada-Katsumata A."/>
            <person name="Worley K.C."/>
            <person name="Xie Q."/>
            <person name="Ylla G."/>
            <person name="Poulsen M."/>
            <person name="Gibbs R.A."/>
            <person name="Schal C."/>
            <person name="Richards S."/>
            <person name="Belles X."/>
            <person name="Korb J."/>
            <person name="Bornberg-Bauer E."/>
        </authorList>
    </citation>
    <scope>NUCLEOTIDE SEQUENCE [LARGE SCALE GENOMIC DNA]</scope>
    <source>
        <tissue evidence="6">Whole body</tissue>
    </source>
</reference>
<dbReference type="Pfam" id="PF03455">
    <property type="entry name" value="dDENN"/>
    <property type="match status" value="1"/>
</dbReference>
<dbReference type="InterPro" id="IPR002885">
    <property type="entry name" value="PPR_rpt"/>
</dbReference>
<evidence type="ECO:0000313" key="6">
    <source>
        <dbReference type="EMBL" id="PNF22575.1"/>
    </source>
</evidence>
<dbReference type="PROSITE" id="PS51375">
    <property type="entry name" value="PPR"/>
    <property type="match status" value="1"/>
</dbReference>
<evidence type="ECO:0000259" key="5">
    <source>
        <dbReference type="PROSITE" id="PS51498"/>
    </source>
</evidence>
<evidence type="ECO:0000256" key="3">
    <source>
        <dbReference type="SAM" id="MobiDB-lite"/>
    </source>
</evidence>
<proteinExistence type="predicted"/>
<keyword evidence="1" id="KW-0344">Guanine-nucleotide releasing factor</keyword>
<dbReference type="Pfam" id="PF02141">
    <property type="entry name" value="DENN"/>
    <property type="match status" value="1"/>
</dbReference>
<dbReference type="InterPro" id="IPR001194">
    <property type="entry name" value="cDENN_dom"/>
</dbReference>
<feature type="region of interest" description="Disordered" evidence="3">
    <location>
        <begin position="1046"/>
        <end position="1067"/>
    </location>
</feature>
<dbReference type="EMBL" id="NEVH01019377">
    <property type="protein sequence ID" value="PNF22571.1"/>
    <property type="molecule type" value="Genomic_DNA"/>
</dbReference>
<feature type="domain" description="MABP" evidence="5">
    <location>
        <begin position="38"/>
        <end position="194"/>
    </location>
</feature>
<dbReference type="Pfam" id="PF03456">
    <property type="entry name" value="uDENN"/>
    <property type="match status" value="1"/>
</dbReference>
<dbReference type="GO" id="GO:0032483">
    <property type="term" value="P:regulation of Rab protein signal transduction"/>
    <property type="evidence" value="ECO:0007669"/>
    <property type="project" value="TreeGrafter"/>
</dbReference>
<dbReference type="Gene3D" id="3.40.50.11500">
    <property type="match status" value="1"/>
</dbReference>
<feature type="repeat" description="PPR" evidence="2">
    <location>
        <begin position="792"/>
        <end position="826"/>
    </location>
</feature>
<dbReference type="STRING" id="105785.A0A2J7Q1W2"/>
<feature type="domain" description="UDENN" evidence="4">
    <location>
        <begin position="186"/>
        <end position="632"/>
    </location>
</feature>
<dbReference type="InterPro" id="IPR005112">
    <property type="entry name" value="dDENN_dom"/>
</dbReference>
<dbReference type="PROSITE" id="PS51498">
    <property type="entry name" value="MABP"/>
    <property type="match status" value="1"/>
</dbReference>
<feature type="compositionally biased region" description="Low complexity" evidence="3">
    <location>
        <begin position="1293"/>
        <end position="1307"/>
    </location>
</feature>
<evidence type="ECO:0000259" key="4">
    <source>
        <dbReference type="PROSITE" id="PS50211"/>
    </source>
</evidence>
<dbReference type="InterPro" id="IPR037516">
    <property type="entry name" value="Tripartite_DENN"/>
</dbReference>
<dbReference type="PROSITE" id="PS50211">
    <property type="entry name" value="DENN"/>
    <property type="match status" value="1"/>
</dbReference>
<evidence type="ECO:0000256" key="1">
    <source>
        <dbReference type="ARBA" id="ARBA00022658"/>
    </source>
</evidence>
<feature type="compositionally biased region" description="Basic and acidic residues" evidence="3">
    <location>
        <begin position="1145"/>
        <end position="1158"/>
    </location>
</feature>
<organism evidence="6 7">
    <name type="scientific">Cryptotermes secundus</name>
    <dbReference type="NCBI Taxonomy" id="105785"/>
    <lineage>
        <taxon>Eukaryota</taxon>
        <taxon>Metazoa</taxon>
        <taxon>Ecdysozoa</taxon>
        <taxon>Arthropoda</taxon>
        <taxon>Hexapoda</taxon>
        <taxon>Insecta</taxon>
        <taxon>Pterygota</taxon>
        <taxon>Neoptera</taxon>
        <taxon>Polyneoptera</taxon>
        <taxon>Dictyoptera</taxon>
        <taxon>Blattodea</taxon>
        <taxon>Blattoidea</taxon>
        <taxon>Termitoidae</taxon>
        <taxon>Kalotermitidae</taxon>
        <taxon>Cryptotermitinae</taxon>
        <taxon>Cryptotermes</taxon>
    </lineage>
</organism>
<feature type="compositionally biased region" description="Polar residues" evidence="3">
    <location>
        <begin position="1054"/>
        <end position="1066"/>
    </location>
</feature>
<evidence type="ECO:0000256" key="2">
    <source>
        <dbReference type="PROSITE-ProRule" id="PRU00708"/>
    </source>
</evidence>
<dbReference type="PANTHER" id="PTHR12296">
    <property type="entry name" value="DENN DOMAIN-CONTAINING PROTEIN 4"/>
    <property type="match status" value="1"/>
</dbReference>
<dbReference type="InterPro" id="IPR023341">
    <property type="entry name" value="MABP"/>
</dbReference>
<sequence length="1969" mass="218272">MDERRVADYFVVAGLPDQPEPLGDLSRDGAHLKATFNQAPITDVTVIFPGLGEDIPPGYHMIDTTPTGLEADLNHGSLRSPQVYLCYRRGRDRLPLVDIGVMYEGKERIMSDSEVVETTPGGRVANVNNSAAKTFVTYRRAPTTMPCNELVVTDICVILASKGETPPHAFCRISKNLNKGMVGSDVFLCYKKSMNRANLIPYKPGILARYPHSDYSNFPLPPTVPMFCLPMGSTIECWPATAMQPRPVFSTFVLTVSDAAEKVYGSAVTFYERIPTGSLTAEQCHELQINQSADDEKKTVNINKCICLLSHWPFFDTFEKFLMFLYEMACSGSHSVPIERHISHFLENVPFPSPQRPRILVQLSATERVVLTQPEDLPLPRSGASFRDLLMSLGADNCLMIMLLALTEQKLLVHSLRPDVLTAVAEAVSMMIFPFKWQCPYIPLCPLGLAEVLHAPLPFLIGVDSRFFDLYDPPSDVTCVDLDTNNITLCEEKRGLTSKLLPKRPARALRNTLEELANKLHQFMSSVAKNSAQDASIDRDFQQKRKEQSLELEIQEAFLRFMATVLKGYRTYLLPITKAPTIGTTDPSSLFHLQGFLRSRDKTHHKFFNLIMKTQMFIRFIEERSFVSDMDASLAFFDECTEKVESDDGDNPLVELDESHQSERTVFIMPPEPNGLPRGRMYSYKSFVLDPLLYSRKELSFRSAGSRLSGVMPGSPMARRTKHEIKSAQKLARKHATSPELWAKCLLTTCYSLWFIHLPSYAMQSRSKAPACLQSAYEFLVKIQKMKLQPTDEVCYRVMMQLCGVYSQPVLAVKLLSQMKRSGIQPNAITYGFYNRAVLEATWPSDCTNSSQLLWNKVRNVIIGVALFRRAGVRRRVSDDSVSLADATDVISHTSLDSGSSHQEAANVEAVPHDHSKIANITANTIQQQDSTDYVATNKTANTIHQQDSTDYAAFDRFRSRVGSIVRPSGAPLLTPRTALQQQPFESSAGLLMTGLYDGPTLSEESDLFDGEVPSEGTACVSPTNPRRRNRSGSCSEFMFGLRQGHLSGGGTCQGSPQSPRSSDANRPSECLRLLIRSESFANDAQILDKLNQIKLHLPGDASGMNGRVAPIPEGRGDADKFRVTKPSSSRCLFRRRSSFTFRRTSRESSTENLEERSSAGSTDDLDSTGSCTPKHSASKLFSGLGDHVSRLSSVVWERSGSKGMLDFGYTKSDLQTYVKAHNKKNSSLDSLARVSACDSGGSSSDLEVLGTKRNGVGDTLSRINNSSVREEYDSNCDSQDVIMNRTNNVYDSPSKSPSSLSCKTSPIRTPVTENDPLGALDVQETAEAIKAVDINGDQADSGSASLSSIVAVGILEHADAPGGPVLFGGHTKTRGVSRSATFGHDCSRSECTDCLEQGKSMHRSSTMPVDVPVSTAAGVTSGLGSISSGFKLSFSRYSPARLSLRKADLRINTQIIGNAITNFSPSNLTSKNELLRGGLSTLKSAGNLVAKKFDEIKEAISANNTPVKPSLGHGRVSGEAENLCCEEEPTDGSNGPERRVSNEFVPLTVHQHLDHFSANIKDLFGDGSRKGSSSNLQPLDESGPTLWCQLQLISEQLYPRDAAIRDHRAPVALELMLTTCSKCHNCSSVLHDEEILAGWAPEDSNLNTKCQFCGKATVPFLTVNVIDYRAQPMMEHTSSQESVSQVKGQMSNFGSSTSSVDGDLTGQTAKPHEPSDMEQDVKGLQAERTPVDLEPITVPYLNPLVLRKEFENILYNEGDTCLTQPRFVDEHPIIFWNMVWVFQRINIMSHLPGLCLQAASVNRNQVPHPSWENCDHNNVAVRCMWDNRRLHEEVGQPMYALWQQNEPPSTLVSALITDRTSIPRSVMLMVISGVRCNDLMEPLKKLAIERQKLKGKGVNRSHSLYWDILFLAFTVIGRENIDHAEFDCKYMEAYERLPQRDLKLYQRCDKPPSIASLYCRHYFKELEL</sequence>
<dbReference type="Proteomes" id="UP000235965">
    <property type="component" value="Unassembled WGS sequence"/>
</dbReference>
<evidence type="ECO:0008006" key="8">
    <source>
        <dbReference type="Google" id="ProtNLM"/>
    </source>
</evidence>
<feature type="region of interest" description="Disordered" evidence="3">
    <location>
        <begin position="1013"/>
        <end position="1033"/>
    </location>
</feature>
<dbReference type="EMBL" id="NEVH01019377">
    <property type="protein sequence ID" value="PNF22575.1"/>
    <property type="molecule type" value="Genomic_DNA"/>
</dbReference>
<comment type="caution">
    <text evidence="6">The sequence shown here is derived from an EMBL/GenBank/DDBJ whole genome shotgun (WGS) entry which is preliminary data.</text>
</comment>